<dbReference type="NCBIfam" id="TIGR00801">
    <property type="entry name" value="ncs2"/>
    <property type="match status" value="1"/>
</dbReference>
<protein>
    <submittedName>
        <fullName evidence="8">Purine permease</fullName>
    </submittedName>
</protein>
<feature type="transmembrane region" description="Helical" evidence="7">
    <location>
        <begin position="334"/>
        <end position="352"/>
    </location>
</feature>
<accession>A0A4D7B087</accession>
<feature type="transmembrane region" description="Helical" evidence="7">
    <location>
        <begin position="358"/>
        <end position="380"/>
    </location>
</feature>
<dbReference type="GO" id="GO:0005886">
    <property type="term" value="C:plasma membrane"/>
    <property type="evidence" value="ECO:0007669"/>
    <property type="project" value="TreeGrafter"/>
</dbReference>
<dbReference type="GeneID" id="89520550"/>
<dbReference type="InterPro" id="IPR006042">
    <property type="entry name" value="Xan_ur_permease"/>
</dbReference>
<proteinExistence type="inferred from homology"/>
<dbReference type="PANTHER" id="PTHR42810:SF2">
    <property type="entry name" value="PURINE PERMEASE C1399.01C-RELATED"/>
    <property type="match status" value="1"/>
</dbReference>
<evidence type="ECO:0000256" key="4">
    <source>
        <dbReference type="ARBA" id="ARBA00022692"/>
    </source>
</evidence>
<dbReference type="RefSeq" id="WP_136891339.1">
    <property type="nucleotide sequence ID" value="NZ_CP034413.3"/>
</dbReference>
<dbReference type="KEGG" id="obj:EIO64_10585"/>
<feature type="transmembrane region" description="Helical" evidence="7">
    <location>
        <begin position="57"/>
        <end position="78"/>
    </location>
</feature>
<feature type="transmembrane region" description="Helical" evidence="7">
    <location>
        <begin position="392"/>
        <end position="411"/>
    </location>
</feature>
<evidence type="ECO:0000256" key="1">
    <source>
        <dbReference type="ARBA" id="ARBA00004141"/>
    </source>
</evidence>
<dbReference type="Pfam" id="PF00860">
    <property type="entry name" value="Xan_ur_permease"/>
    <property type="match status" value="1"/>
</dbReference>
<keyword evidence="3" id="KW-0813">Transport</keyword>
<feature type="transmembrane region" description="Helical" evidence="7">
    <location>
        <begin position="137"/>
        <end position="155"/>
    </location>
</feature>
<keyword evidence="6 7" id="KW-0472">Membrane</keyword>
<keyword evidence="5 7" id="KW-1133">Transmembrane helix</keyword>
<keyword evidence="4 7" id="KW-0812">Transmembrane</keyword>
<feature type="transmembrane region" description="Helical" evidence="7">
    <location>
        <begin position="110"/>
        <end position="130"/>
    </location>
</feature>
<feature type="transmembrane region" description="Helical" evidence="7">
    <location>
        <begin position="217"/>
        <end position="237"/>
    </location>
</feature>
<dbReference type="NCBIfam" id="NF037981">
    <property type="entry name" value="NCS2_1"/>
    <property type="match status" value="1"/>
</dbReference>
<evidence type="ECO:0000256" key="2">
    <source>
        <dbReference type="ARBA" id="ARBA00008821"/>
    </source>
</evidence>
<dbReference type="GO" id="GO:0042907">
    <property type="term" value="F:xanthine transmembrane transporter activity"/>
    <property type="evidence" value="ECO:0007669"/>
    <property type="project" value="TreeGrafter"/>
</dbReference>
<dbReference type="Proteomes" id="UP000298642">
    <property type="component" value="Chromosome"/>
</dbReference>
<evidence type="ECO:0000256" key="3">
    <source>
        <dbReference type="ARBA" id="ARBA00022448"/>
    </source>
</evidence>
<evidence type="ECO:0000256" key="7">
    <source>
        <dbReference type="SAM" id="Phobius"/>
    </source>
</evidence>
<evidence type="ECO:0000313" key="8">
    <source>
        <dbReference type="EMBL" id="QCI59612.1"/>
    </source>
</evidence>
<dbReference type="AlphaFoldDB" id="A0A4D7B087"/>
<evidence type="ECO:0000313" key="9">
    <source>
        <dbReference type="Proteomes" id="UP000298642"/>
    </source>
</evidence>
<dbReference type="PANTHER" id="PTHR42810">
    <property type="entry name" value="PURINE PERMEASE C1399.01C-RELATED"/>
    <property type="match status" value="1"/>
</dbReference>
<feature type="transmembrane region" description="Helical" evidence="7">
    <location>
        <begin position="31"/>
        <end position="51"/>
    </location>
</feature>
<evidence type="ECO:0000256" key="6">
    <source>
        <dbReference type="ARBA" id="ARBA00023136"/>
    </source>
</evidence>
<name>A0A4D7B087_9FIRM</name>
<comment type="similarity">
    <text evidence="2">Belongs to the nucleobase:cation symporter-2 (NCS2) (TC 2.A.40) family.</text>
</comment>
<reference evidence="9" key="1">
    <citation type="submission" date="2018-12" db="EMBL/GenBank/DDBJ databases">
        <title>Dusodibacter welbiota gen. nov., sp. nov., isolated from human faeces and emended description of the Oscillibacter genus.</title>
        <authorList>
            <person name="Le Roy T."/>
            <person name="Van der Smissen P."/>
            <person name="Delzenne N."/>
            <person name="Muccioli G."/>
            <person name="Collet J.F."/>
            <person name="Cani P.D."/>
        </authorList>
    </citation>
    <scope>NUCLEOTIDE SEQUENCE [LARGE SCALE GENOMIC DNA]</scope>
    <source>
        <strain evidence="9">J115</strain>
    </source>
</reference>
<keyword evidence="9" id="KW-1185">Reference proteome</keyword>
<comment type="subcellular location">
    <subcellularLocation>
        <location evidence="1">Membrane</location>
        <topology evidence="1">Multi-pass membrane protein</topology>
    </subcellularLocation>
</comment>
<feature type="transmembrane region" description="Helical" evidence="7">
    <location>
        <begin position="188"/>
        <end position="205"/>
    </location>
</feature>
<feature type="transmembrane region" description="Helical" evidence="7">
    <location>
        <begin position="423"/>
        <end position="447"/>
    </location>
</feature>
<sequence length="451" mass="46729">MESRFDRRELLFQPRGIPPLGTSLSLALQHLVAMIVGCVTPPIIIAGAIGLSQEEQVLLIQASLVMSAVCTFLQLYPIGGRFGSGLPVILGVSFAYVPSMQAIAASGGGVAAIAGAMIVGGIVAVLVGVFVKKIRRLFPPVITGTVVFTIGLSLYPTAINYMAGGTGNTYESVVAQQGLTEALVYGSWQNWLIAALTLTVVLVLNHKAKGICKLASILIGMLFGYAVALCFGMVSFADVGNAAWFALPEPLHFGLKFDPASCVAIGLLFAINSIQAIGDFTATTVGGLDRDPTDQELQGGIIAYGTSNILTALMGGLPTATYSQNVGIVTTNKVVNRTVFAIAGGFLLLAGISPKFAALLTTIPQCVLGGATVTVFSTIAMTGMKLIASQDLTARNTTIVGLSAALGVGISQASEALSQFPEAFTMVFGQSPVVIATIMAVLLNLILPKEK</sequence>
<dbReference type="InterPro" id="IPR006043">
    <property type="entry name" value="NCS2"/>
</dbReference>
<evidence type="ECO:0000256" key="5">
    <source>
        <dbReference type="ARBA" id="ARBA00022989"/>
    </source>
</evidence>
<feature type="transmembrane region" description="Helical" evidence="7">
    <location>
        <begin position="301"/>
        <end position="322"/>
    </location>
</feature>
<dbReference type="EMBL" id="CP034413">
    <property type="protein sequence ID" value="QCI59612.1"/>
    <property type="molecule type" value="Genomic_DNA"/>
</dbReference>
<feature type="transmembrane region" description="Helical" evidence="7">
    <location>
        <begin position="85"/>
        <end position="104"/>
    </location>
</feature>
<organism evidence="8 9">
    <name type="scientific">Dysosmobacter welbionis</name>
    <dbReference type="NCBI Taxonomy" id="2093857"/>
    <lineage>
        <taxon>Bacteria</taxon>
        <taxon>Bacillati</taxon>
        <taxon>Bacillota</taxon>
        <taxon>Clostridia</taxon>
        <taxon>Eubacteriales</taxon>
        <taxon>Oscillospiraceae</taxon>
        <taxon>Dysosmobacter</taxon>
    </lineage>
</organism>
<gene>
    <name evidence="8" type="ORF">EIO64_10585</name>
</gene>